<feature type="compositionally biased region" description="Basic and acidic residues" evidence="1">
    <location>
        <begin position="177"/>
        <end position="186"/>
    </location>
</feature>
<reference evidence="4" key="1">
    <citation type="journal article" date="2019" name="Int. J. Syst. Evol. Microbiol.">
        <title>The Global Catalogue of Microorganisms (GCM) 10K type strain sequencing project: providing services to taxonomists for standard genome sequencing and annotation.</title>
        <authorList>
            <consortium name="The Broad Institute Genomics Platform"/>
            <consortium name="The Broad Institute Genome Sequencing Center for Infectious Disease"/>
            <person name="Wu L."/>
            <person name="Ma J."/>
        </authorList>
    </citation>
    <scope>NUCLEOTIDE SEQUENCE [LARGE SCALE GENOMIC DNA]</scope>
    <source>
        <strain evidence="4">JCM 3175</strain>
    </source>
</reference>
<dbReference type="RefSeq" id="WP_346118642.1">
    <property type="nucleotide sequence ID" value="NZ_BAABGU010000010.1"/>
</dbReference>
<feature type="region of interest" description="Disordered" evidence="1">
    <location>
        <begin position="135"/>
        <end position="186"/>
    </location>
</feature>
<dbReference type="InterPro" id="IPR011576">
    <property type="entry name" value="Pyridox_Oxase_N"/>
</dbReference>
<organism evidence="3 4">
    <name type="scientific">Micromonospora coerulea</name>
    <dbReference type="NCBI Taxonomy" id="47856"/>
    <lineage>
        <taxon>Bacteria</taxon>
        <taxon>Bacillati</taxon>
        <taxon>Actinomycetota</taxon>
        <taxon>Actinomycetes</taxon>
        <taxon>Micromonosporales</taxon>
        <taxon>Micromonosporaceae</taxon>
        <taxon>Micromonospora</taxon>
    </lineage>
</organism>
<dbReference type="EMBL" id="BAABGU010000010">
    <property type="protein sequence ID" value="GAA4568121.1"/>
    <property type="molecule type" value="Genomic_DNA"/>
</dbReference>
<keyword evidence="4" id="KW-1185">Reference proteome</keyword>
<feature type="domain" description="Pyridoxamine 5'-phosphate oxidase N-terminal" evidence="2">
    <location>
        <begin position="20"/>
        <end position="110"/>
    </location>
</feature>
<evidence type="ECO:0000259" key="2">
    <source>
        <dbReference type="Pfam" id="PF01243"/>
    </source>
</evidence>
<proteinExistence type="predicted"/>
<comment type="caution">
    <text evidence="3">The sequence shown here is derived from an EMBL/GenBank/DDBJ whole genome shotgun (WGS) entry which is preliminary data.</text>
</comment>
<gene>
    <name evidence="3" type="ORF">GCM10023176_21900</name>
</gene>
<evidence type="ECO:0000313" key="3">
    <source>
        <dbReference type="EMBL" id="GAA4568121.1"/>
    </source>
</evidence>
<dbReference type="Gene3D" id="2.30.110.10">
    <property type="entry name" value="Electron Transport, Fmn-binding Protein, Chain A"/>
    <property type="match status" value="1"/>
</dbReference>
<evidence type="ECO:0000256" key="1">
    <source>
        <dbReference type="SAM" id="MobiDB-lite"/>
    </source>
</evidence>
<sequence>MASWSEFAADEPGLAGEIRLLLQQYGPGFGYLATVRADGGPRVHPVSPVITDEGLYCFVIDSPKRRDLERDGRYALHSFPPEERDDEAYVAGRARPVTDQARVARVAEIGRAAPQVDWRLFEFTIDVAMLTRRASNDAASPGDGQPVVQVWLDPRPAQPAGNAATVPDQRPTRRGRHGFDTRRTAA</sequence>
<accession>A0ABP8SIH9</accession>
<name>A0ABP8SIH9_9ACTN</name>
<dbReference type="SUPFAM" id="SSF50475">
    <property type="entry name" value="FMN-binding split barrel"/>
    <property type="match status" value="1"/>
</dbReference>
<dbReference type="Proteomes" id="UP001500307">
    <property type="component" value="Unassembled WGS sequence"/>
</dbReference>
<protein>
    <submittedName>
        <fullName evidence="3">Pyridoxamine 5'-phosphate oxidase family protein</fullName>
    </submittedName>
</protein>
<dbReference type="InterPro" id="IPR012349">
    <property type="entry name" value="Split_barrel_FMN-bd"/>
</dbReference>
<evidence type="ECO:0000313" key="4">
    <source>
        <dbReference type="Proteomes" id="UP001500307"/>
    </source>
</evidence>
<dbReference type="Pfam" id="PF01243">
    <property type="entry name" value="PNPOx_N"/>
    <property type="match status" value="1"/>
</dbReference>